<organism evidence="3 4">
    <name type="scientific">Polycladomyces abyssicola</name>
    <dbReference type="NCBI Taxonomy" id="1125966"/>
    <lineage>
        <taxon>Bacteria</taxon>
        <taxon>Bacillati</taxon>
        <taxon>Bacillota</taxon>
        <taxon>Bacilli</taxon>
        <taxon>Bacillales</taxon>
        <taxon>Thermoactinomycetaceae</taxon>
        <taxon>Polycladomyces</taxon>
    </lineage>
</organism>
<evidence type="ECO:0000259" key="1">
    <source>
        <dbReference type="Pfam" id="PF09423"/>
    </source>
</evidence>
<dbReference type="RefSeq" id="WP_212772808.1">
    <property type="nucleotide sequence ID" value="NZ_AP024601.1"/>
</dbReference>
<dbReference type="InterPro" id="IPR038607">
    <property type="entry name" value="PhoD-like_sf"/>
</dbReference>
<dbReference type="AlphaFoldDB" id="A0A8D5UHD2"/>
<evidence type="ECO:0000259" key="2">
    <source>
        <dbReference type="Pfam" id="PF16655"/>
    </source>
</evidence>
<sequence>MSDRNTNTIDQGRRVFLKSLLTGSALFLVDSLTKGPVVAITRTANAAQAAIATSRYPRYQPKYAPGIGFPQSVASGDPTATGAMLWTRVDPAVSPGLSTDKVDPGLVQWMQDPASSPNEDVIESIRQGRFVQFEISEQADFSHIVLSGFAPIYQDYDHIVKVDVDGRLQPQTTYYYRFITHSGHVSRTGRFQTLPATGGPVRSARFGYVSCADYTNGYYHAYRMLAEEDLDFVIHLGDYIYESVGDPQYQNPLPDRQIHLPSGKSKAFTLADYRTLYQTYRSDPDLQRLHERHAMIAIWDDHEFANDTYFPAVAPDDSPESDPSRRLTANRVWFEYMPARVTFDGTQSFDRSIRIFRSFTWGDLAEFIFTDQRLYRSAHPCGEKELGERYLSSGCPRMNDPDQTMLGKEQKAWFLDRMKSATALWKIWANEVQFTPLKLFGQYLNLDAWDGYAGERRQLTEALKKAGIRNWITITGDLHTFEANLIHEDYGNASDEQAVGVELMVGSVTSSNLKEMVQQTIRGSISGSNPLPLSAVKQMLADIFGPVSSMSEDILDKVIHQLSNLITMQNPWIKRFDSTTHGYAVMELTRDKAIWRAYAVSSIQSRDARKSLLFECEIPRDQARLNFSHG</sequence>
<feature type="domain" description="PhoD-like phosphatase metallophosphatase" evidence="1">
    <location>
        <begin position="206"/>
        <end position="524"/>
    </location>
</feature>
<dbReference type="Pfam" id="PF16655">
    <property type="entry name" value="PhoD_N"/>
    <property type="match status" value="1"/>
</dbReference>
<dbReference type="EMBL" id="AP024601">
    <property type="protein sequence ID" value="BCU82476.1"/>
    <property type="molecule type" value="Genomic_DNA"/>
</dbReference>
<reference evidence="3" key="1">
    <citation type="journal article" date="2013" name="Int. J. Syst. Evol. Microbiol.">
        <title>Polycladomyces abyssicola gen. nov., sp. nov., a thermophilic filamentous bacterium isolated from hemipelagic sediment.</title>
        <authorList>
            <person name="Tsubouchi T."/>
            <person name="Shimane Y."/>
            <person name="Mori K."/>
            <person name="Usui K."/>
            <person name="Hiraki T."/>
            <person name="Tame A."/>
            <person name="Uematsu K."/>
            <person name="Maruyama T."/>
            <person name="Hatada Y."/>
        </authorList>
    </citation>
    <scope>NUCLEOTIDE SEQUENCE</scope>
    <source>
        <strain evidence="3">JIR-001</strain>
    </source>
</reference>
<dbReference type="KEGG" id="pabs:JIR001_22590"/>
<keyword evidence="4" id="KW-1185">Reference proteome</keyword>
<dbReference type="InterPro" id="IPR018946">
    <property type="entry name" value="PhoD-like_MPP"/>
</dbReference>
<accession>A0A8D5UHD2</accession>
<dbReference type="InterPro" id="IPR032093">
    <property type="entry name" value="PhoD_N"/>
</dbReference>
<dbReference type="Proteomes" id="UP000677436">
    <property type="component" value="Chromosome"/>
</dbReference>
<reference evidence="3" key="2">
    <citation type="journal article" date="2021" name="Microbiol. Resour. Announc.">
        <title>Complete Genome Sequence of Polycladomyces abyssicola JIR-001T, Isolated from Hemipelagic Sediment in Deep Seawater.</title>
        <authorList>
            <person name="Tsubouchi T."/>
            <person name="Kaneko Y."/>
        </authorList>
    </citation>
    <scope>NUCLEOTIDE SEQUENCE</scope>
    <source>
        <strain evidence="3">JIR-001</strain>
    </source>
</reference>
<dbReference type="InterPro" id="IPR052900">
    <property type="entry name" value="Phospholipid_Metab_Enz"/>
</dbReference>
<proteinExistence type="predicted"/>
<dbReference type="Pfam" id="PF09423">
    <property type="entry name" value="PhoD"/>
    <property type="match status" value="1"/>
</dbReference>
<dbReference type="PANTHER" id="PTHR43606:SF2">
    <property type="entry name" value="ALKALINE PHOSPHATASE FAMILY PROTEIN (AFU_ORTHOLOGUE AFUA_5G03860)"/>
    <property type="match status" value="1"/>
</dbReference>
<dbReference type="Gene3D" id="2.60.40.380">
    <property type="entry name" value="Purple acid phosphatase-like, N-terminal"/>
    <property type="match status" value="1"/>
</dbReference>
<evidence type="ECO:0000313" key="4">
    <source>
        <dbReference type="Proteomes" id="UP000677436"/>
    </source>
</evidence>
<evidence type="ECO:0000313" key="3">
    <source>
        <dbReference type="EMBL" id="BCU82476.1"/>
    </source>
</evidence>
<protein>
    <submittedName>
        <fullName evidence="3">Phosphodiesterase/alkaline phosphatase D</fullName>
    </submittedName>
</protein>
<name>A0A8D5UHD2_9BACL</name>
<dbReference type="InterPro" id="IPR029052">
    <property type="entry name" value="Metallo-depent_PP-like"/>
</dbReference>
<gene>
    <name evidence="3" type="ORF">JIR001_22590</name>
</gene>
<feature type="domain" description="Phospholipase D N-terminal" evidence="2">
    <location>
        <begin position="72"/>
        <end position="193"/>
    </location>
</feature>
<dbReference type="SUPFAM" id="SSF56300">
    <property type="entry name" value="Metallo-dependent phosphatases"/>
    <property type="match status" value="1"/>
</dbReference>
<dbReference type="CDD" id="cd07389">
    <property type="entry name" value="MPP_PhoD"/>
    <property type="match status" value="1"/>
</dbReference>
<dbReference type="PANTHER" id="PTHR43606">
    <property type="entry name" value="PHOSPHATASE, PUTATIVE (AFU_ORTHOLOGUE AFUA_6G08710)-RELATED"/>
    <property type="match status" value="1"/>
</dbReference>
<dbReference type="Gene3D" id="3.60.21.70">
    <property type="entry name" value="PhoD-like phosphatase"/>
    <property type="match status" value="1"/>
</dbReference>